<dbReference type="NCBIfam" id="TIGR01439">
    <property type="entry name" value="lp_hng_hel_AbrB"/>
    <property type="match status" value="1"/>
</dbReference>
<evidence type="ECO:0000259" key="2">
    <source>
        <dbReference type="SMART" id="SM00966"/>
    </source>
</evidence>
<feature type="region of interest" description="Disordered" evidence="1">
    <location>
        <begin position="58"/>
        <end position="79"/>
    </location>
</feature>
<dbReference type="GO" id="GO:0003677">
    <property type="term" value="F:DNA binding"/>
    <property type="evidence" value="ECO:0007669"/>
    <property type="project" value="UniProtKB-KW"/>
</dbReference>
<organism evidence="3 4">
    <name type="scientific">Komagataeibacter melaceti</name>
    <dbReference type="NCBI Taxonomy" id="2766577"/>
    <lineage>
        <taxon>Bacteria</taxon>
        <taxon>Pseudomonadati</taxon>
        <taxon>Pseudomonadota</taxon>
        <taxon>Alphaproteobacteria</taxon>
        <taxon>Acetobacterales</taxon>
        <taxon>Acetobacteraceae</taxon>
        <taxon>Komagataeibacter</taxon>
    </lineage>
</organism>
<dbReference type="SMART" id="SM00966">
    <property type="entry name" value="SpoVT_AbrB"/>
    <property type="match status" value="1"/>
</dbReference>
<dbReference type="Proteomes" id="UP000262371">
    <property type="component" value="Unassembled WGS sequence"/>
</dbReference>
<dbReference type="SUPFAM" id="SSF89447">
    <property type="entry name" value="AbrB/MazE/MraZ-like"/>
    <property type="match status" value="1"/>
</dbReference>
<keyword evidence="3" id="KW-0238">DNA-binding</keyword>
<feature type="domain" description="SpoVT-AbrB" evidence="2">
    <location>
        <begin position="9"/>
        <end position="54"/>
    </location>
</feature>
<dbReference type="Gene3D" id="2.10.260.10">
    <property type="match status" value="1"/>
</dbReference>
<dbReference type="InterPro" id="IPR037914">
    <property type="entry name" value="SpoVT-AbrB_sf"/>
</dbReference>
<proteinExistence type="predicted"/>
<reference evidence="3 4" key="1">
    <citation type="submission" date="2018-08" db="EMBL/GenBank/DDBJ databases">
        <title>Komagataeibacter sp. AV 382.</title>
        <authorList>
            <person name="Skraban J."/>
            <person name="Trcek J."/>
        </authorList>
    </citation>
    <scope>NUCLEOTIDE SEQUENCE [LARGE SCALE GENOMIC DNA]</scope>
    <source>
        <strain evidence="3 4">AV 382</strain>
    </source>
</reference>
<dbReference type="AlphaFoldDB" id="A0A371Z4Q2"/>
<dbReference type="InterPro" id="IPR007159">
    <property type="entry name" value="SpoVT-AbrB_dom"/>
</dbReference>
<evidence type="ECO:0000313" key="3">
    <source>
        <dbReference type="EMBL" id="RFD21474.1"/>
    </source>
</evidence>
<protein>
    <submittedName>
        <fullName evidence="3">AbrB/MazE/SpoVT family DNA-binding domain-containing protein</fullName>
    </submittedName>
</protein>
<dbReference type="OrthoDB" id="7160352at2"/>
<accession>A0A371Z4Q2</accession>
<evidence type="ECO:0000256" key="1">
    <source>
        <dbReference type="SAM" id="MobiDB-lite"/>
    </source>
</evidence>
<gene>
    <name evidence="3" type="ORF">DY926_00560</name>
</gene>
<name>A0A371Z4Q2_9PROT</name>
<sequence>MMPADPLTTTVSTKGQVILPKALREQLHWPAGTRLVVENTERGVLLRPLQEAFAATRPEDVFGSLPPTGGPKSIDEMQAGLDAEIRKRHARGRY</sequence>
<dbReference type="EMBL" id="QUWV01000003">
    <property type="protein sequence ID" value="RFD21474.1"/>
    <property type="molecule type" value="Genomic_DNA"/>
</dbReference>
<comment type="caution">
    <text evidence="3">The sequence shown here is derived from an EMBL/GenBank/DDBJ whole genome shotgun (WGS) entry which is preliminary data.</text>
</comment>
<evidence type="ECO:0000313" key="4">
    <source>
        <dbReference type="Proteomes" id="UP000262371"/>
    </source>
</evidence>
<keyword evidence="4" id="KW-1185">Reference proteome</keyword>
<dbReference type="Pfam" id="PF04014">
    <property type="entry name" value="MazE_antitoxin"/>
    <property type="match status" value="1"/>
</dbReference>